<proteinExistence type="predicted"/>
<keyword evidence="1" id="KW-0479">Metal-binding</keyword>
<dbReference type="PANTHER" id="PTHR31251">
    <property type="entry name" value="SQUAMOSA PROMOTER-BINDING-LIKE PROTEIN 4"/>
    <property type="match status" value="1"/>
</dbReference>
<sequence length="477" mass="53460">MESWFYASEGKGLLFPDEIGFSNDACDRGRKPIIEWDGVSVDSMGFVDLGSPEMPKRPFIVNNTGLGLLDCSEFRTDSSKMAIDSPTCMIASNSSVESGQNHSISCIESSQDSSLIDLKLGQLSDGKDVCIDKFMKGRSMLSSAFPKAKRARAVSSRTQTPFCQVYCCNKDLSSSKDYHKRHKVCEAHSKTPVVVVNGIEQRFCQQCSRSTSFLLLLLLWFHLLAEFDDGRRSCRKRLAGHNERRRKPQFGTLSTKVHKLMHSYQGTKILGNSLLKKSPFHFPSMHPGGIPYPERYQQANRCRLSSSATEDYTSTAAGSTVNDLSGLWHSSCALSLLSAETQDLSNSLESMTSKMSQVSCDHPIFGYSNISLGIDTKEKCIRNGNFPFGIDTSEIHHMRSFMDSDISHATELQLEADEFLQRPKFSNAKYSISPEHVTTVDLLQLSSHLQRVEQQRRIIQVKHEHEDLCNFLTTYGI</sequence>
<dbReference type="InterPro" id="IPR004333">
    <property type="entry name" value="SBP_dom"/>
</dbReference>
<dbReference type="SUPFAM" id="SSF103612">
    <property type="entry name" value="SBT domain"/>
    <property type="match status" value="1"/>
</dbReference>
<evidence type="ECO:0000256" key="3">
    <source>
        <dbReference type="ARBA" id="ARBA00022833"/>
    </source>
</evidence>
<comment type="caution">
    <text evidence="6">The sequence shown here is derived from an EMBL/GenBank/DDBJ whole genome shotgun (WGS) entry which is preliminary data.</text>
</comment>
<evidence type="ECO:0000313" key="6">
    <source>
        <dbReference type="EMBL" id="KAJ8774540.1"/>
    </source>
</evidence>
<keyword evidence="7" id="KW-1185">Reference proteome</keyword>
<feature type="domain" description="SBP-type" evidence="5">
    <location>
        <begin position="160"/>
        <end position="248"/>
    </location>
</feature>
<keyword evidence="3" id="KW-0862">Zinc</keyword>
<organism evidence="6 7">
    <name type="scientific">Erythroxylum novogranatense</name>
    <dbReference type="NCBI Taxonomy" id="1862640"/>
    <lineage>
        <taxon>Eukaryota</taxon>
        <taxon>Viridiplantae</taxon>
        <taxon>Streptophyta</taxon>
        <taxon>Embryophyta</taxon>
        <taxon>Tracheophyta</taxon>
        <taxon>Spermatophyta</taxon>
        <taxon>Magnoliopsida</taxon>
        <taxon>eudicotyledons</taxon>
        <taxon>Gunneridae</taxon>
        <taxon>Pentapetalae</taxon>
        <taxon>rosids</taxon>
        <taxon>fabids</taxon>
        <taxon>Malpighiales</taxon>
        <taxon>Erythroxylaceae</taxon>
        <taxon>Erythroxylum</taxon>
    </lineage>
</organism>
<dbReference type="GO" id="GO:0005634">
    <property type="term" value="C:nucleus"/>
    <property type="evidence" value="ECO:0007669"/>
    <property type="project" value="InterPro"/>
</dbReference>
<evidence type="ECO:0000256" key="2">
    <source>
        <dbReference type="ARBA" id="ARBA00022771"/>
    </source>
</evidence>
<dbReference type="GO" id="GO:0003677">
    <property type="term" value="F:DNA binding"/>
    <property type="evidence" value="ECO:0007669"/>
    <property type="project" value="InterPro"/>
</dbReference>
<gene>
    <name evidence="6" type="ORF">K2173_016986</name>
</gene>
<evidence type="ECO:0000313" key="7">
    <source>
        <dbReference type="Proteomes" id="UP001159364"/>
    </source>
</evidence>
<dbReference type="Gene3D" id="4.10.1100.10">
    <property type="entry name" value="Transcription factor, SBP-box domain"/>
    <property type="match status" value="1"/>
</dbReference>
<protein>
    <recommendedName>
        <fullName evidence="5">SBP-type domain-containing protein</fullName>
    </recommendedName>
</protein>
<keyword evidence="2 4" id="KW-0863">Zinc-finger</keyword>
<dbReference type="Pfam" id="PF03110">
    <property type="entry name" value="SBP"/>
    <property type="match status" value="1"/>
</dbReference>
<reference evidence="6 7" key="1">
    <citation type="submission" date="2021-09" db="EMBL/GenBank/DDBJ databases">
        <title>Genomic insights and catalytic innovation underlie evolution of tropane alkaloids biosynthesis.</title>
        <authorList>
            <person name="Wang Y.-J."/>
            <person name="Tian T."/>
            <person name="Huang J.-P."/>
            <person name="Huang S.-X."/>
        </authorList>
    </citation>
    <scope>NUCLEOTIDE SEQUENCE [LARGE SCALE GENOMIC DNA]</scope>
    <source>
        <strain evidence="6">KIB-2018</strain>
        <tissue evidence="6">Leaf</tissue>
    </source>
</reference>
<dbReference type="EMBL" id="JAIWQS010000001">
    <property type="protein sequence ID" value="KAJ8774540.1"/>
    <property type="molecule type" value="Genomic_DNA"/>
</dbReference>
<dbReference type="PANTHER" id="PTHR31251:SF102">
    <property type="entry name" value="SBP-TYPE DOMAIN-CONTAINING PROTEIN"/>
    <property type="match status" value="1"/>
</dbReference>
<evidence type="ECO:0000259" key="5">
    <source>
        <dbReference type="PROSITE" id="PS51141"/>
    </source>
</evidence>
<name>A0AAV8U9B8_9ROSI</name>
<accession>A0AAV8U9B8</accession>
<dbReference type="Proteomes" id="UP001159364">
    <property type="component" value="Linkage Group LG01"/>
</dbReference>
<dbReference type="AlphaFoldDB" id="A0AAV8U9B8"/>
<dbReference type="GO" id="GO:0008270">
    <property type="term" value="F:zinc ion binding"/>
    <property type="evidence" value="ECO:0007669"/>
    <property type="project" value="UniProtKB-KW"/>
</dbReference>
<dbReference type="InterPro" id="IPR036893">
    <property type="entry name" value="SBP_sf"/>
</dbReference>
<dbReference type="PROSITE" id="PS51141">
    <property type="entry name" value="ZF_SBP"/>
    <property type="match status" value="1"/>
</dbReference>
<evidence type="ECO:0000256" key="4">
    <source>
        <dbReference type="PROSITE-ProRule" id="PRU00470"/>
    </source>
</evidence>
<dbReference type="InterPro" id="IPR044817">
    <property type="entry name" value="SBP-like"/>
</dbReference>
<evidence type="ECO:0000256" key="1">
    <source>
        <dbReference type="ARBA" id="ARBA00022723"/>
    </source>
</evidence>